<comment type="caution">
    <text evidence="5">The sequence shown here is derived from an EMBL/GenBank/DDBJ whole genome shotgun (WGS) entry which is preliminary data.</text>
</comment>
<name>A0ABN9LF95_9NEOB</name>
<keyword evidence="6" id="KW-1185">Reference proteome</keyword>
<keyword evidence="3" id="KW-0325">Glycoprotein</keyword>
<gene>
    <name evidence="5" type="ORF">RIMI_LOCUS7622697</name>
</gene>
<accession>A0ABN9LF95</accession>
<evidence type="ECO:0000256" key="4">
    <source>
        <dbReference type="SAM" id="MobiDB-lite"/>
    </source>
</evidence>
<evidence type="ECO:0000313" key="6">
    <source>
        <dbReference type="Proteomes" id="UP001176940"/>
    </source>
</evidence>
<feature type="region of interest" description="Disordered" evidence="4">
    <location>
        <begin position="1"/>
        <end position="28"/>
    </location>
</feature>
<evidence type="ECO:0000256" key="1">
    <source>
        <dbReference type="ARBA" id="ARBA00004370"/>
    </source>
</evidence>
<comment type="subcellular location">
    <subcellularLocation>
        <location evidence="1">Membrane</location>
    </subcellularLocation>
</comment>
<evidence type="ECO:0000256" key="2">
    <source>
        <dbReference type="ARBA" id="ARBA00023136"/>
    </source>
</evidence>
<reference evidence="5" key="1">
    <citation type="submission" date="2023-07" db="EMBL/GenBank/DDBJ databases">
        <authorList>
            <person name="Stuckert A."/>
        </authorList>
    </citation>
    <scope>NUCLEOTIDE SEQUENCE</scope>
</reference>
<evidence type="ECO:0000313" key="5">
    <source>
        <dbReference type="EMBL" id="CAJ0938560.1"/>
    </source>
</evidence>
<dbReference type="Gene3D" id="2.60.40.60">
    <property type="entry name" value="Cadherins"/>
    <property type="match status" value="1"/>
</dbReference>
<dbReference type="InterPro" id="IPR015919">
    <property type="entry name" value="Cadherin-like_sf"/>
</dbReference>
<dbReference type="CDD" id="cd11304">
    <property type="entry name" value="Cadherin_repeat"/>
    <property type="match status" value="1"/>
</dbReference>
<dbReference type="PANTHER" id="PTHR24028">
    <property type="entry name" value="CADHERIN-87A"/>
    <property type="match status" value="1"/>
</dbReference>
<dbReference type="EMBL" id="CAUEEQ010014562">
    <property type="protein sequence ID" value="CAJ0938560.1"/>
    <property type="molecule type" value="Genomic_DNA"/>
</dbReference>
<dbReference type="InterPro" id="IPR050174">
    <property type="entry name" value="Protocadherin/Cadherin-CA"/>
</dbReference>
<organism evidence="5 6">
    <name type="scientific">Ranitomeya imitator</name>
    <name type="common">mimic poison frog</name>
    <dbReference type="NCBI Taxonomy" id="111125"/>
    <lineage>
        <taxon>Eukaryota</taxon>
        <taxon>Metazoa</taxon>
        <taxon>Chordata</taxon>
        <taxon>Craniata</taxon>
        <taxon>Vertebrata</taxon>
        <taxon>Euteleostomi</taxon>
        <taxon>Amphibia</taxon>
        <taxon>Batrachia</taxon>
        <taxon>Anura</taxon>
        <taxon>Neobatrachia</taxon>
        <taxon>Hyloidea</taxon>
        <taxon>Dendrobatidae</taxon>
        <taxon>Dendrobatinae</taxon>
        <taxon>Ranitomeya</taxon>
    </lineage>
</organism>
<keyword evidence="2" id="KW-0472">Membrane</keyword>
<protein>
    <submittedName>
        <fullName evidence="5">Uncharacterized protein</fullName>
    </submittedName>
</protein>
<sequence>MQPAGKERVNQTPENRPYDPKPVPPNSEIIESALPGTRFALQNAEDPDIGVNSDQTYKLSDNRYFTLSERMRPDGSTFPELI</sequence>
<dbReference type="Proteomes" id="UP001176940">
    <property type="component" value="Unassembled WGS sequence"/>
</dbReference>
<evidence type="ECO:0000256" key="3">
    <source>
        <dbReference type="ARBA" id="ARBA00023180"/>
    </source>
</evidence>
<dbReference type="SUPFAM" id="SSF49313">
    <property type="entry name" value="Cadherin-like"/>
    <property type="match status" value="1"/>
</dbReference>
<proteinExistence type="predicted"/>
<dbReference type="PANTHER" id="PTHR24028:SF73">
    <property type="entry name" value="PROTOCADHERIN GAMMA-B3-RELATED"/>
    <property type="match status" value="1"/>
</dbReference>